<dbReference type="SUPFAM" id="SSF53850">
    <property type="entry name" value="Periplasmic binding protein-like II"/>
    <property type="match status" value="1"/>
</dbReference>
<sequence length="229" mass="24586">MRTAPLMLFLCAVLAGCGEFPRDAESTLEQVEAGRPLRVGWSVAEPWVRRGADGGPAGLEPDLVRRWAAARGVRVNWVEAGEAQIVEGLSDNAIDLGLAGFTDVAPWGALVGQTQPYISAKAVIGARPGVRAPDDWNGVSVAYDPRRPGLAALIRARKAVPDLNAPDFRAAYEPELGALGLVSTGTTLATERHAIATPPSENALTFALDRFLHRHRDAIERRLGQEARR</sequence>
<dbReference type="Pfam" id="PF00497">
    <property type="entry name" value="SBP_bac_3"/>
    <property type="match status" value="1"/>
</dbReference>
<dbReference type="RefSeq" id="WP_095998856.1">
    <property type="nucleotide sequence ID" value="NZ_NSLI01000004.1"/>
</dbReference>
<dbReference type="OrthoDB" id="7427069at2"/>
<evidence type="ECO:0000313" key="3">
    <source>
        <dbReference type="Proteomes" id="UP000218151"/>
    </source>
</evidence>
<dbReference type="PROSITE" id="PS51257">
    <property type="entry name" value="PROKAR_LIPOPROTEIN"/>
    <property type="match status" value="1"/>
</dbReference>
<evidence type="ECO:0000259" key="1">
    <source>
        <dbReference type="Pfam" id="PF00497"/>
    </source>
</evidence>
<dbReference type="AlphaFoldDB" id="A0A2A2SCX5"/>
<reference evidence="3" key="1">
    <citation type="submission" date="2017-09" db="EMBL/GenBank/DDBJ databases">
        <authorList>
            <person name="Feng G."/>
            <person name="Zhu H."/>
        </authorList>
    </citation>
    <scope>NUCLEOTIDE SEQUENCE [LARGE SCALE GENOMIC DNA]</scope>
    <source>
        <strain evidence="3">1PNM-20</strain>
    </source>
</reference>
<protein>
    <recommendedName>
        <fullName evidence="1">Solute-binding protein family 3/N-terminal domain-containing protein</fullName>
    </recommendedName>
</protein>
<keyword evidence="3" id="KW-1185">Reference proteome</keyword>
<organism evidence="2 3">
    <name type="scientific">Sphingomonas lenta</name>
    <dbReference type="NCBI Taxonomy" id="1141887"/>
    <lineage>
        <taxon>Bacteria</taxon>
        <taxon>Pseudomonadati</taxon>
        <taxon>Pseudomonadota</taxon>
        <taxon>Alphaproteobacteria</taxon>
        <taxon>Sphingomonadales</taxon>
        <taxon>Sphingomonadaceae</taxon>
        <taxon>Sphingomonas</taxon>
    </lineage>
</organism>
<dbReference type="Gene3D" id="3.40.190.10">
    <property type="entry name" value="Periplasmic binding protein-like II"/>
    <property type="match status" value="1"/>
</dbReference>
<proteinExistence type="predicted"/>
<accession>A0A2A2SCX5</accession>
<feature type="domain" description="Solute-binding protein family 3/N-terminal" evidence="1">
    <location>
        <begin position="37"/>
        <end position="212"/>
    </location>
</feature>
<dbReference type="InterPro" id="IPR001638">
    <property type="entry name" value="Solute-binding_3/MltF_N"/>
</dbReference>
<comment type="caution">
    <text evidence="2">The sequence shown here is derived from an EMBL/GenBank/DDBJ whole genome shotgun (WGS) entry which is preliminary data.</text>
</comment>
<name>A0A2A2SCX5_9SPHN</name>
<dbReference type="Proteomes" id="UP000218151">
    <property type="component" value="Unassembled WGS sequence"/>
</dbReference>
<gene>
    <name evidence="2" type="ORF">CKY28_13335</name>
</gene>
<evidence type="ECO:0000313" key="2">
    <source>
        <dbReference type="EMBL" id="PAX07032.1"/>
    </source>
</evidence>
<dbReference type="EMBL" id="NSLI01000004">
    <property type="protein sequence ID" value="PAX07032.1"/>
    <property type="molecule type" value="Genomic_DNA"/>
</dbReference>